<accession>A0ACD3YNX3</accession>
<name>A0ACD3YNX3_FUSSC</name>
<dbReference type="Proteomes" id="UP000830768">
    <property type="component" value="Chromosome 1"/>
</dbReference>
<keyword evidence="2" id="KW-1185">Reference proteome</keyword>
<sequence>MNPMVTETPERPRMPSPPTESPSECPLRTPRSMVQVKRALDVISLTYKVPPVVSLLMKKIGHRCEDDSVTLEQQTKEISILKHQNEELRPKRKKVVFDGNAKFAKVPAIKKAREAMLKIIQPRRTAIRVSRIKQSDLEHIFHLNLH</sequence>
<proteinExistence type="predicted"/>
<evidence type="ECO:0000313" key="1">
    <source>
        <dbReference type="EMBL" id="UPK90679.1"/>
    </source>
</evidence>
<reference evidence="1" key="1">
    <citation type="submission" date="2021-11" db="EMBL/GenBank/DDBJ databases">
        <title>Fusarium solani-melongenae Genome sequencing and assembly.</title>
        <authorList>
            <person name="Xie S."/>
            <person name="Huang L."/>
            <person name="Zhang X."/>
        </authorList>
    </citation>
    <scope>NUCLEOTIDE SEQUENCE</scope>
    <source>
        <strain evidence="1">CRI 24-3</strain>
    </source>
</reference>
<dbReference type="EMBL" id="CP090030">
    <property type="protein sequence ID" value="UPK90679.1"/>
    <property type="molecule type" value="Genomic_DNA"/>
</dbReference>
<gene>
    <name evidence="1" type="ORF">LCI18_001614</name>
</gene>
<evidence type="ECO:0000313" key="2">
    <source>
        <dbReference type="Proteomes" id="UP000830768"/>
    </source>
</evidence>
<organism evidence="1 2">
    <name type="scientific">Fusarium solani subsp. cucurbitae</name>
    <name type="common">Neocosmosporum cucurbitae</name>
    <dbReference type="NCBI Taxonomy" id="2747967"/>
    <lineage>
        <taxon>Eukaryota</taxon>
        <taxon>Fungi</taxon>
        <taxon>Dikarya</taxon>
        <taxon>Ascomycota</taxon>
        <taxon>Pezizomycotina</taxon>
        <taxon>Sordariomycetes</taxon>
        <taxon>Hypocreomycetidae</taxon>
        <taxon>Hypocreales</taxon>
        <taxon>Nectriaceae</taxon>
        <taxon>Fusarium</taxon>
        <taxon>Fusarium solani species complex</taxon>
    </lineage>
</organism>
<protein>
    <submittedName>
        <fullName evidence="1">Uncharacterized protein</fullName>
    </submittedName>
</protein>